<dbReference type="EMBL" id="KN835476">
    <property type="protein sequence ID" value="KIK37088.1"/>
    <property type="molecule type" value="Genomic_DNA"/>
</dbReference>
<evidence type="ECO:0000313" key="2">
    <source>
        <dbReference type="Proteomes" id="UP000054485"/>
    </source>
</evidence>
<accession>A0A0D0AZ13</accession>
<gene>
    <name evidence="1" type="ORF">CY34DRAFT_477441</name>
</gene>
<dbReference type="HOGENOM" id="CLU_2924264_0_0_1"/>
<name>A0A0D0AZ13_9AGAM</name>
<reference evidence="2" key="2">
    <citation type="submission" date="2015-01" db="EMBL/GenBank/DDBJ databases">
        <title>Evolutionary Origins and Diversification of the Mycorrhizal Mutualists.</title>
        <authorList>
            <consortium name="DOE Joint Genome Institute"/>
            <consortium name="Mycorrhizal Genomics Consortium"/>
            <person name="Kohler A."/>
            <person name="Kuo A."/>
            <person name="Nagy L.G."/>
            <person name="Floudas D."/>
            <person name="Copeland A."/>
            <person name="Barry K.W."/>
            <person name="Cichocki N."/>
            <person name="Veneault-Fourrey C."/>
            <person name="LaButti K."/>
            <person name="Lindquist E.A."/>
            <person name="Lipzen A."/>
            <person name="Lundell T."/>
            <person name="Morin E."/>
            <person name="Murat C."/>
            <person name="Riley R."/>
            <person name="Ohm R."/>
            <person name="Sun H."/>
            <person name="Tunlid A."/>
            <person name="Henrissat B."/>
            <person name="Grigoriev I.V."/>
            <person name="Hibbett D.S."/>
            <person name="Martin F."/>
        </authorList>
    </citation>
    <scope>NUCLEOTIDE SEQUENCE [LARGE SCALE GENOMIC DNA]</scope>
    <source>
        <strain evidence="2">UH-Slu-Lm8-n1</strain>
    </source>
</reference>
<reference evidence="1 2" key="1">
    <citation type="submission" date="2014-04" db="EMBL/GenBank/DDBJ databases">
        <authorList>
            <consortium name="DOE Joint Genome Institute"/>
            <person name="Kuo A."/>
            <person name="Ruytinx J."/>
            <person name="Rineau F."/>
            <person name="Colpaert J."/>
            <person name="Kohler A."/>
            <person name="Nagy L.G."/>
            <person name="Floudas D."/>
            <person name="Copeland A."/>
            <person name="Barry K.W."/>
            <person name="Cichocki N."/>
            <person name="Veneault-Fourrey C."/>
            <person name="LaButti K."/>
            <person name="Lindquist E.A."/>
            <person name="Lipzen A."/>
            <person name="Lundell T."/>
            <person name="Morin E."/>
            <person name="Murat C."/>
            <person name="Sun H."/>
            <person name="Tunlid A."/>
            <person name="Henrissat B."/>
            <person name="Grigoriev I.V."/>
            <person name="Hibbett D.S."/>
            <person name="Martin F."/>
            <person name="Nordberg H.P."/>
            <person name="Cantor M.N."/>
            <person name="Hua S.X."/>
        </authorList>
    </citation>
    <scope>NUCLEOTIDE SEQUENCE [LARGE SCALE GENOMIC DNA]</scope>
    <source>
        <strain evidence="1 2">UH-Slu-Lm8-n1</strain>
    </source>
</reference>
<proteinExistence type="predicted"/>
<organism evidence="1 2">
    <name type="scientific">Suillus luteus UH-Slu-Lm8-n1</name>
    <dbReference type="NCBI Taxonomy" id="930992"/>
    <lineage>
        <taxon>Eukaryota</taxon>
        <taxon>Fungi</taxon>
        <taxon>Dikarya</taxon>
        <taxon>Basidiomycota</taxon>
        <taxon>Agaricomycotina</taxon>
        <taxon>Agaricomycetes</taxon>
        <taxon>Agaricomycetidae</taxon>
        <taxon>Boletales</taxon>
        <taxon>Suillineae</taxon>
        <taxon>Suillaceae</taxon>
        <taxon>Suillus</taxon>
    </lineage>
</organism>
<protein>
    <submittedName>
        <fullName evidence="1">Uncharacterized protein</fullName>
    </submittedName>
</protein>
<dbReference type="InParanoid" id="A0A0D0AZ13"/>
<evidence type="ECO:0000313" key="1">
    <source>
        <dbReference type="EMBL" id="KIK37088.1"/>
    </source>
</evidence>
<sequence>MSNQGPKPRSRSPLIQYKDSLSLKRWSRMRSCILLSSCRLETPMRLLCDSQHGHRPSCSQS</sequence>
<dbReference type="AlphaFoldDB" id="A0A0D0AZ13"/>
<keyword evidence="2" id="KW-1185">Reference proteome</keyword>
<dbReference type="Proteomes" id="UP000054485">
    <property type="component" value="Unassembled WGS sequence"/>
</dbReference>